<feature type="region of interest" description="Disordered" evidence="1">
    <location>
        <begin position="193"/>
        <end position="330"/>
    </location>
</feature>
<dbReference type="Pfam" id="PF25234">
    <property type="entry name" value="Periphilin_C"/>
    <property type="match status" value="1"/>
</dbReference>
<evidence type="ECO:0000256" key="1">
    <source>
        <dbReference type="SAM" id="MobiDB-lite"/>
    </source>
</evidence>
<dbReference type="InterPro" id="IPR028851">
    <property type="entry name" value="Pphln1"/>
</dbReference>
<dbReference type="InParanoid" id="A0A672HY07"/>
<evidence type="ECO:0000313" key="3">
    <source>
        <dbReference type="Ensembl" id="ENSSFAP00005033809.1"/>
    </source>
</evidence>
<feature type="compositionally biased region" description="Basic and acidic residues" evidence="1">
    <location>
        <begin position="290"/>
        <end position="313"/>
    </location>
</feature>
<dbReference type="AlphaFoldDB" id="A0A672HY07"/>
<reference evidence="3" key="1">
    <citation type="submission" date="2019-06" db="EMBL/GenBank/DDBJ databases">
        <authorList>
            <consortium name="Wellcome Sanger Institute Data Sharing"/>
        </authorList>
    </citation>
    <scope>NUCLEOTIDE SEQUENCE [LARGE SCALE GENOMIC DNA]</scope>
</reference>
<gene>
    <name evidence="3" type="primary">LOC115407646</name>
</gene>
<accession>A0A672HY07</accession>
<feature type="region of interest" description="Disordered" evidence="1">
    <location>
        <begin position="75"/>
        <end position="129"/>
    </location>
</feature>
<feature type="compositionally biased region" description="Basic and acidic residues" evidence="1">
    <location>
        <begin position="88"/>
        <end position="103"/>
    </location>
</feature>
<evidence type="ECO:0000259" key="2">
    <source>
        <dbReference type="Pfam" id="PF25234"/>
    </source>
</evidence>
<reference evidence="3" key="3">
    <citation type="submission" date="2025-09" db="UniProtKB">
        <authorList>
            <consortium name="Ensembl"/>
        </authorList>
    </citation>
    <scope>IDENTIFICATION</scope>
</reference>
<evidence type="ECO:0000313" key="4">
    <source>
        <dbReference type="Proteomes" id="UP000472267"/>
    </source>
</evidence>
<dbReference type="GO" id="GO:0005654">
    <property type="term" value="C:nucleoplasm"/>
    <property type="evidence" value="ECO:0007669"/>
    <property type="project" value="TreeGrafter"/>
</dbReference>
<reference evidence="3" key="2">
    <citation type="submission" date="2025-08" db="UniProtKB">
        <authorList>
            <consortium name="Ensembl"/>
        </authorList>
    </citation>
    <scope>IDENTIFICATION</scope>
</reference>
<keyword evidence="4" id="KW-1185">Reference proteome</keyword>
<name>A0A672HY07_SALFA</name>
<dbReference type="GO" id="GO:0097355">
    <property type="term" value="P:protein localization to heterochromatin"/>
    <property type="evidence" value="ECO:0007669"/>
    <property type="project" value="TreeGrafter"/>
</dbReference>
<dbReference type="CDD" id="cd22896">
    <property type="entry name" value="periphilin-like"/>
    <property type="match status" value="1"/>
</dbReference>
<organism evidence="3 4">
    <name type="scientific">Salarias fasciatus</name>
    <name type="common">Jewelled blenny</name>
    <name type="synonym">Blennius fasciatus</name>
    <dbReference type="NCBI Taxonomy" id="181472"/>
    <lineage>
        <taxon>Eukaryota</taxon>
        <taxon>Metazoa</taxon>
        <taxon>Chordata</taxon>
        <taxon>Craniata</taxon>
        <taxon>Vertebrata</taxon>
        <taxon>Euteleostomi</taxon>
        <taxon>Actinopterygii</taxon>
        <taxon>Neopterygii</taxon>
        <taxon>Teleostei</taxon>
        <taxon>Neoteleostei</taxon>
        <taxon>Acanthomorphata</taxon>
        <taxon>Ovalentaria</taxon>
        <taxon>Blenniimorphae</taxon>
        <taxon>Blenniiformes</taxon>
        <taxon>Blennioidei</taxon>
        <taxon>Blenniidae</taxon>
        <taxon>Salariinae</taxon>
        <taxon>Salarias</taxon>
    </lineage>
</organism>
<dbReference type="GO" id="GO:0045814">
    <property type="term" value="P:negative regulation of gene expression, epigenetic"/>
    <property type="evidence" value="ECO:0007669"/>
    <property type="project" value="TreeGrafter"/>
</dbReference>
<feature type="compositionally biased region" description="Basic and acidic residues" evidence="1">
    <location>
        <begin position="193"/>
        <end position="253"/>
    </location>
</feature>
<dbReference type="PANTHER" id="PTHR15836">
    <property type="entry name" value="PERIPHILIN 1"/>
    <property type="match status" value="1"/>
</dbReference>
<feature type="domain" description="Periphilin-1 C-terminal" evidence="2">
    <location>
        <begin position="313"/>
        <end position="391"/>
    </location>
</feature>
<protein>
    <recommendedName>
        <fullName evidence="2">Periphilin-1 C-terminal domain-containing protein</fullName>
    </recommendedName>
</protein>
<dbReference type="GO" id="GO:0045892">
    <property type="term" value="P:negative regulation of DNA-templated transcription"/>
    <property type="evidence" value="ECO:0007669"/>
    <property type="project" value="InterPro"/>
</dbReference>
<proteinExistence type="predicted"/>
<dbReference type="Ensembl" id="ENSSFAT00005035074.1">
    <property type="protein sequence ID" value="ENSSFAP00005033809.1"/>
    <property type="gene ID" value="ENSSFAG00005017171.1"/>
</dbReference>
<sequence length="396" mass="47138">MISSEAQTAEVTHSSLFLSKLQQSLRVGRQHDLLIFFFQQRADASFDGLARASVRRGAEATVFVECQRAVMDPVRAQDASEAKSSMSHYREHGDESFDMKQADKGAAPTQDDKRPIRRVRSPSRPRAWLSHSYKPKLAQHFYKSRFPRDDRPGYKPGFQRYPRAFYHRAYFHKRDHFLPKPHYMAPLRKKNWDRENEKERYEPREKDWDREKEKERYEPREKDWDREKEEWYEQKDKDWDRQKEEWYEPKESINEGSSLKLNSTPQSFSSRSSSSRDKDMQFTAGQIDRNQSRERDHRRSKSKDGERSRDREPPSTVSQTAARDRAIQQKRREIDEVYYQECEMFGVVTKMLIAKDPSLEQSIQSSLQENLKDIGERCVDAMKKFIEDYDSRGLSH</sequence>
<dbReference type="Proteomes" id="UP000472267">
    <property type="component" value="Chromosome 20"/>
</dbReference>
<dbReference type="InterPro" id="IPR057603">
    <property type="entry name" value="Periphilin-1_C"/>
</dbReference>
<feature type="compositionally biased region" description="Polar residues" evidence="1">
    <location>
        <begin position="254"/>
        <end position="266"/>
    </location>
</feature>
<dbReference type="PANTHER" id="PTHR15836:SF4">
    <property type="entry name" value="PERIPHILIN-1"/>
    <property type="match status" value="1"/>
</dbReference>